<dbReference type="CDD" id="cd00086">
    <property type="entry name" value="homeodomain"/>
    <property type="match status" value="1"/>
</dbReference>
<keyword evidence="2" id="KW-0217">Developmental protein</keyword>
<feature type="compositionally biased region" description="Polar residues" evidence="9">
    <location>
        <begin position="63"/>
        <end position="84"/>
    </location>
</feature>
<name>A0A0F6QI51_9BILA</name>
<reference evidence="11" key="1">
    <citation type="journal article" date="2015" name="BMC Biol.">
        <title>Hox genes pattern the anterior-posterior axis of the juvenile but not the larva in a maximally-indirect developing invertebrate, Micrura alaskensis (Nemertea).</title>
        <authorList>
            <person name="Hiebert L.S."/>
            <person name="Maslakova S.A."/>
        </authorList>
    </citation>
    <scope>NUCLEOTIDE SEQUENCE</scope>
    <source>
        <strain evidence="11">MAL139265</strain>
    </source>
</reference>
<feature type="domain" description="Homeobox" evidence="10">
    <location>
        <begin position="171"/>
        <end position="231"/>
    </location>
</feature>
<evidence type="ECO:0000256" key="8">
    <source>
        <dbReference type="RuleBase" id="RU004442"/>
    </source>
</evidence>
<feature type="region of interest" description="Disordered" evidence="9">
    <location>
        <begin position="63"/>
        <end position="149"/>
    </location>
</feature>
<evidence type="ECO:0000313" key="11">
    <source>
        <dbReference type="EMBL" id="AKE07583.1"/>
    </source>
</evidence>
<dbReference type="Pfam" id="PF00046">
    <property type="entry name" value="Homeodomain"/>
    <property type="match status" value="1"/>
</dbReference>
<evidence type="ECO:0000256" key="5">
    <source>
        <dbReference type="ARBA" id="ARBA00023242"/>
    </source>
</evidence>
<dbReference type="EMBL" id="KP762177">
    <property type="protein sequence ID" value="AKE07583.1"/>
    <property type="molecule type" value="mRNA"/>
</dbReference>
<dbReference type="InterPro" id="IPR050609">
    <property type="entry name" value="Antp_homeobox_Deformed_sf"/>
</dbReference>
<comment type="subcellular location">
    <subcellularLocation>
        <location evidence="1 6 7">Nucleus</location>
    </subcellularLocation>
</comment>
<evidence type="ECO:0000256" key="4">
    <source>
        <dbReference type="ARBA" id="ARBA00023155"/>
    </source>
</evidence>
<feature type="compositionally biased region" description="Polar residues" evidence="9">
    <location>
        <begin position="94"/>
        <end position="135"/>
    </location>
</feature>
<dbReference type="GO" id="GO:0045944">
    <property type="term" value="P:positive regulation of transcription by RNA polymerase II"/>
    <property type="evidence" value="ECO:0007669"/>
    <property type="project" value="TreeGrafter"/>
</dbReference>
<dbReference type="InterPro" id="IPR009057">
    <property type="entry name" value="Homeodomain-like_sf"/>
</dbReference>
<proteinExistence type="evidence at transcript level"/>
<keyword evidence="5 6" id="KW-0539">Nucleus</keyword>
<evidence type="ECO:0000256" key="2">
    <source>
        <dbReference type="ARBA" id="ARBA00022473"/>
    </source>
</evidence>
<dbReference type="GO" id="GO:0000981">
    <property type="term" value="F:DNA-binding transcription factor activity, RNA polymerase II-specific"/>
    <property type="evidence" value="ECO:0007669"/>
    <property type="project" value="InterPro"/>
</dbReference>
<dbReference type="InterPro" id="IPR020479">
    <property type="entry name" value="HD_metazoa"/>
</dbReference>
<dbReference type="SUPFAM" id="SSF46689">
    <property type="entry name" value="Homeodomain-like"/>
    <property type="match status" value="1"/>
</dbReference>
<dbReference type="GO" id="GO:0009952">
    <property type="term" value="P:anterior/posterior pattern specification"/>
    <property type="evidence" value="ECO:0007669"/>
    <property type="project" value="TreeGrafter"/>
</dbReference>
<dbReference type="GO" id="GO:0005654">
    <property type="term" value="C:nucleoplasm"/>
    <property type="evidence" value="ECO:0007669"/>
    <property type="project" value="TreeGrafter"/>
</dbReference>
<keyword evidence="3 6" id="KW-0238">DNA-binding</keyword>
<dbReference type="PANTHER" id="PTHR45771">
    <property type="entry name" value="HOMEOTIC PROTEIN DEFORMED"/>
    <property type="match status" value="1"/>
</dbReference>
<gene>
    <name evidence="11" type="primary">Scr</name>
</gene>
<evidence type="ECO:0000256" key="3">
    <source>
        <dbReference type="ARBA" id="ARBA00023125"/>
    </source>
</evidence>
<feature type="DNA-binding region" description="Homeobox" evidence="6">
    <location>
        <begin position="173"/>
        <end position="232"/>
    </location>
</feature>
<dbReference type="PRINTS" id="PR00025">
    <property type="entry name" value="ANTENNAPEDIA"/>
</dbReference>
<organism evidence="11">
    <name type="scientific">Maculaura alaskensis</name>
    <dbReference type="NCBI Taxonomy" id="187798"/>
    <lineage>
        <taxon>Eukaryota</taxon>
        <taxon>Metazoa</taxon>
        <taxon>Spiralia</taxon>
        <taxon>Lophotrochozoa</taxon>
        <taxon>Nemertea</taxon>
        <taxon>Pilidiophora</taxon>
        <taxon>Heteronemertea</taxon>
        <taxon>Lineidae</taxon>
        <taxon>Maculaura</taxon>
    </lineage>
</organism>
<dbReference type="SMART" id="SM00389">
    <property type="entry name" value="HOX"/>
    <property type="match status" value="1"/>
</dbReference>
<protein>
    <submittedName>
        <fullName evidence="11">Scr Hox protein</fullName>
    </submittedName>
</protein>
<dbReference type="InterPro" id="IPR017970">
    <property type="entry name" value="Homeobox_CS"/>
</dbReference>
<dbReference type="AlphaFoldDB" id="A0A0F6QI51"/>
<dbReference type="PRINTS" id="PR00024">
    <property type="entry name" value="HOMEOBOX"/>
</dbReference>
<evidence type="ECO:0000256" key="6">
    <source>
        <dbReference type="PROSITE-ProRule" id="PRU00108"/>
    </source>
</evidence>
<keyword evidence="4 6" id="KW-0371">Homeobox</keyword>
<evidence type="ECO:0000256" key="7">
    <source>
        <dbReference type="RuleBase" id="RU000682"/>
    </source>
</evidence>
<dbReference type="InterPro" id="IPR001827">
    <property type="entry name" value="Homeobox_Antennapedia_CS"/>
</dbReference>
<evidence type="ECO:0000256" key="9">
    <source>
        <dbReference type="SAM" id="MobiDB-lite"/>
    </source>
</evidence>
<accession>A0A0F6QI51</accession>
<dbReference type="InterPro" id="IPR001356">
    <property type="entry name" value="HD"/>
</dbReference>
<dbReference type="PROSITE" id="PS50071">
    <property type="entry name" value="HOMEOBOX_2"/>
    <property type="match status" value="1"/>
</dbReference>
<dbReference type="InterPro" id="IPR017995">
    <property type="entry name" value="Homeobox_antennapedia"/>
</dbReference>
<dbReference type="PROSITE" id="PS00027">
    <property type="entry name" value="HOMEOBOX_1"/>
    <property type="match status" value="1"/>
</dbReference>
<dbReference type="PANTHER" id="PTHR45771:SF6">
    <property type="entry name" value="HOMEOTIC PROTEIN SEX COMBS REDUCED"/>
    <property type="match status" value="1"/>
</dbReference>
<dbReference type="FunFam" id="1.10.10.60:FF:000055">
    <property type="entry name" value="Homeobox protein Hox-A5"/>
    <property type="match status" value="1"/>
</dbReference>
<dbReference type="Gene3D" id="1.10.10.60">
    <property type="entry name" value="Homeodomain-like"/>
    <property type="match status" value="1"/>
</dbReference>
<sequence>MSSYFVNQLNCYGQSTDGGSEQIYPAHTATTTYGSYSNSGYQYSGNGPQHVQGGEYYPRFQQPQTQTVSKCRSPQRKPQGTYTPNGHIDPPSRQGFQDSNSFSPNHGSPRSPESQTGSVNGSPEPRPSSQASSPAEGTKTEGQEDPTDDQQVHIYPWMKRVHCGHENVNGMESKRTRTSYTRYQTLELEKEFHFNRYLTRRRRIEIAHALNLTERQIKIWFQNRRMKWKKEQKLAHITKSTAMKIDAAQRMQLAEAMGQMNNNKAHSGMPLSKIRQYLKLRDTQLPGAHGYDMNNYCDYQLKSVPQPHKLTEYV</sequence>
<dbReference type="GO" id="GO:0000978">
    <property type="term" value="F:RNA polymerase II cis-regulatory region sequence-specific DNA binding"/>
    <property type="evidence" value="ECO:0007669"/>
    <property type="project" value="TreeGrafter"/>
</dbReference>
<evidence type="ECO:0000259" key="10">
    <source>
        <dbReference type="PROSITE" id="PS50071"/>
    </source>
</evidence>
<dbReference type="PROSITE" id="PS00032">
    <property type="entry name" value="ANTENNAPEDIA"/>
    <property type="match status" value="1"/>
</dbReference>
<comment type="similarity">
    <text evidence="8">Belongs to the Antp homeobox family.</text>
</comment>
<evidence type="ECO:0000256" key="1">
    <source>
        <dbReference type="ARBA" id="ARBA00004123"/>
    </source>
</evidence>